<keyword evidence="7 10" id="KW-0503">Monooxygenase</keyword>
<comment type="caution">
    <text evidence="11">The sequence shown here is derived from an EMBL/GenBank/DDBJ whole genome shotgun (WGS) entry which is preliminary data.</text>
</comment>
<evidence type="ECO:0000256" key="4">
    <source>
        <dbReference type="ARBA" id="ARBA00022617"/>
    </source>
</evidence>
<dbReference type="PANTHER" id="PTHR24291">
    <property type="entry name" value="CYTOCHROME P450 FAMILY 4"/>
    <property type="match status" value="1"/>
</dbReference>
<evidence type="ECO:0000256" key="2">
    <source>
        <dbReference type="ARBA" id="ARBA00004586"/>
    </source>
</evidence>
<dbReference type="Gene3D" id="1.10.630.10">
    <property type="entry name" value="Cytochrome P450"/>
    <property type="match status" value="1"/>
</dbReference>
<dbReference type="PANTHER" id="PTHR24291:SF189">
    <property type="entry name" value="CYTOCHROME P450 4C3-RELATED"/>
    <property type="match status" value="1"/>
</dbReference>
<reference evidence="11 12" key="1">
    <citation type="journal article" date="2020" name="Cell">
        <title>Large-Scale Comparative Analyses of Tick Genomes Elucidate Their Genetic Diversity and Vector Capacities.</title>
        <authorList>
            <consortium name="Tick Genome and Microbiome Consortium (TIGMIC)"/>
            <person name="Jia N."/>
            <person name="Wang J."/>
            <person name="Shi W."/>
            <person name="Du L."/>
            <person name="Sun Y."/>
            <person name="Zhan W."/>
            <person name="Jiang J.F."/>
            <person name="Wang Q."/>
            <person name="Zhang B."/>
            <person name="Ji P."/>
            <person name="Bell-Sakyi L."/>
            <person name="Cui X.M."/>
            <person name="Yuan T.T."/>
            <person name="Jiang B.G."/>
            <person name="Yang W.F."/>
            <person name="Lam T.T."/>
            <person name="Chang Q.C."/>
            <person name="Ding S.J."/>
            <person name="Wang X.J."/>
            <person name="Zhu J.G."/>
            <person name="Ruan X.D."/>
            <person name="Zhao L."/>
            <person name="Wei J.T."/>
            <person name="Ye R.Z."/>
            <person name="Que T.C."/>
            <person name="Du C.H."/>
            <person name="Zhou Y.H."/>
            <person name="Cheng J.X."/>
            <person name="Dai P.F."/>
            <person name="Guo W.B."/>
            <person name="Han X.H."/>
            <person name="Huang E.J."/>
            <person name="Li L.F."/>
            <person name="Wei W."/>
            <person name="Gao Y.C."/>
            <person name="Liu J.Z."/>
            <person name="Shao H.Z."/>
            <person name="Wang X."/>
            <person name="Wang C.C."/>
            <person name="Yang T.C."/>
            <person name="Huo Q.B."/>
            <person name="Li W."/>
            <person name="Chen H.Y."/>
            <person name="Chen S.E."/>
            <person name="Zhou L.G."/>
            <person name="Ni X.B."/>
            <person name="Tian J.H."/>
            <person name="Sheng Y."/>
            <person name="Liu T."/>
            <person name="Pan Y.S."/>
            <person name="Xia L.Y."/>
            <person name="Li J."/>
            <person name="Zhao F."/>
            <person name="Cao W.C."/>
        </authorList>
    </citation>
    <scope>NUCLEOTIDE SEQUENCE [LARGE SCALE GENOMIC DNA]</scope>
    <source>
        <strain evidence="11">HaeL-2018</strain>
    </source>
</reference>
<evidence type="ECO:0000256" key="8">
    <source>
        <dbReference type="ARBA" id="ARBA00023136"/>
    </source>
</evidence>
<dbReference type="InterPro" id="IPR036396">
    <property type="entry name" value="Cyt_P450_sf"/>
</dbReference>
<dbReference type="PROSITE" id="PS00086">
    <property type="entry name" value="CYTOCHROME_P450"/>
    <property type="match status" value="1"/>
</dbReference>
<evidence type="ECO:0000256" key="7">
    <source>
        <dbReference type="ARBA" id="ARBA00023033"/>
    </source>
</evidence>
<accession>A0A9J6FEN0</accession>
<evidence type="ECO:0000256" key="3">
    <source>
        <dbReference type="ARBA" id="ARBA00010617"/>
    </source>
</evidence>
<evidence type="ECO:0000256" key="9">
    <source>
        <dbReference type="PIRSR" id="PIRSR602401-1"/>
    </source>
</evidence>
<keyword evidence="8" id="KW-0472">Membrane</keyword>
<dbReference type="GO" id="GO:0005789">
    <property type="term" value="C:endoplasmic reticulum membrane"/>
    <property type="evidence" value="ECO:0007669"/>
    <property type="project" value="UniProtKB-SubCell"/>
</dbReference>
<evidence type="ECO:0000313" key="11">
    <source>
        <dbReference type="EMBL" id="KAH9360628.1"/>
    </source>
</evidence>
<dbReference type="EMBL" id="JABSTR010000001">
    <property type="protein sequence ID" value="KAH9360628.1"/>
    <property type="molecule type" value="Genomic_DNA"/>
</dbReference>
<evidence type="ECO:0000256" key="5">
    <source>
        <dbReference type="ARBA" id="ARBA00022824"/>
    </source>
</evidence>
<dbReference type="VEuPathDB" id="VectorBase:HLOH_050483"/>
<keyword evidence="6 9" id="KW-0408">Iron</keyword>
<gene>
    <name evidence="11" type="ORF">HPB48_007551</name>
</gene>
<dbReference type="OrthoDB" id="6477772at2759"/>
<dbReference type="GO" id="GO:0005506">
    <property type="term" value="F:iron ion binding"/>
    <property type="evidence" value="ECO:0007669"/>
    <property type="project" value="InterPro"/>
</dbReference>
<evidence type="ECO:0000256" key="6">
    <source>
        <dbReference type="ARBA" id="ARBA00023004"/>
    </source>
</evidence>
<dbReference type="SUPFAM" id="SSF48264">
    <property type="entry name" value="Cytochrome P450"/>
    <property type="match status" value="1"/>
</dbReference>
<evidence type="ECO:0000313" key="12">
    <source>
        <dbReference type="Proteomes" id="UP000821853"/>
    </source>
</evidence>
<dbReference type="Proteomes" id="UP000821853">
    <property type="component" value="Chromosome 1"/>
</dbReference>
<comment type="similarity">
    <text evidence="3 10">Belongs to the cytochrome P450 family.</text>
</comment>
<dbReference type="GO" id="GO:0020037">
    <property type="term" value="F:heme binding"/>
    <property type="evidence" value="ECO:0007669"/>
    <property type="project" value="InterPro"/>
</dbReference>
<dbReference type="InterPro" id="IPR002401">
    <property type="entry name" value="Cyt_P450_E_grp-I"/>
</dbReference>
<dbReference type="InterPro" id="IPR017972">
    <property type="entry name" value="Cyt_P450_CS"/>
</dbReference>
<protein>
    <recommendedName>
        <fullName evidence="13">Cytochrome P450</fullName>
    </recommendedName>
</protein>
<name>A0A9J6FEN0_HAELO</name>
<evidence type="ECO:0000256" key="1">
    <source>
        <dbReference type="ARBA" id="ARBA00001971"/>
    </source>
</evidence>
<dbReference type="OMA" id="HYLECCL"/>
<proteinExistence type="inferred from homology"/>
<dbReference type="GO" id="GO:0016705">
    <property type="term" value="F:oxidoreductase activity, acting on paired donors, with incorporation or reduction of molecular oxygen"/>
    <property type="evidence" value="ECO:0007669"/>
    <property type="project" value="InterPro"/>
</dbReference>
<evidence type="ECO:0008006" key="13">
    <source>
        <dbReference type="Google" id="ProtNLM"/>
    </source>
</evidence>
<dbReference type="GO" id="GO:0004497">
    <property type="term" value="F:monooxygenase activity"/>
    <property type="evidence" value="ECO:0007669"/>
    <property type="project" value="UniProtKB-KW"/>
</dbReference>
<keyword evidence="12" id="KW-1185">Reference proteome</keyword>
<keyword evidence="9 10" id="KW-0479">Metal-binding</keyword>
<sequence length="270" mass="30887">MQKFSYAVLSERKRQLLENPPASLKDKGAKITTTMPESSSLFLDALLSHNIKDPAYSFQDIKNDIDSIIFAGTDSTASGVSWTIYLLGLYPCKLAKLQEELDRVLGWDSCRTIALEDLLQLHYLECCLKESLRLYPPFPLFGRMLEKDTVIDGYSLPEGVTCFVDLYSLHRDPRHFPEPELFVPERFLDDCGLRHPYSYIPFSAGPKSCLGKFRQRFFMLEAKLLLAKVLSKFSVVPTRPVDQLKISYEVVLKARGKLRVWFYERNGPAS</sequence>
<dbReference type="AlphaFoldDB" id="A0A9J6FEN0"/>
<evidence type="ECO:0000256" key="10">
    <source>
        <dbReference type="RuleBase" id="RU000461"/>
    </source>
</evidence>
<dbReference type="InterPro" id="IPR001128">
    <property type="entry name" value="Cyt_P450"/>
</dbReference>
<dbReference type="PRINTS" id="PR00385">
    <property type="entry name" value="P450"/>
</dbReference>
<organism evidence="11 12">
    <name type="scientific">Haemaphysalis longicornis</name>
    <name type="common">Bush tick</name>
    <dbReference type="NCBI Taxonomy" id="44386"/>
    <lineage>
        <taxon>Eukaryota</taxon>
        <taxon>Metazoa</taxon>
        <taxon>Ecdysozoa</taxon>
        <taxon>Arthropoda</taxon>
        <taxon>Chelicerata</taxon>
        <taxon>Arachnida</taxon>
        <taxon>Acari</taxon>
        <taxon>Parasitiformes</taxon>
        <taxon>Ixodida</taxon>
        <taxon>Ixodoidea</taxon>
        <taxon>Ixodidae</taxon>
        <taxon>Haemaphysalinae</taxon>
        <taxon>Haemaphysalis</taxon>
    </lineage>
</organism>
<comment type="cofactor">
    <cofactor evidence="1 9">
        <name>heme</name>
        <dbReference type="ChEBI" id="CHEBI:30413"/>
    </cofactor>
</comment>
<keyword evidence="10" id="KW-0560">Oxidoreductase</keyword>
<dbReference type="InterPro" id="IPR050196">
    <property type="entry name" value="Cytochrome_P450_Monoox"/>
</dbReference>
<keyword evidence="5" id="KW-0256">Endoplasmic reticulum</keyword>
<dbReference type="PRINTS" id="PR00463">
    <property type="entry name" value="EP450I"/>
</dbReference>
<comment type="subcellular location">
    <subcellularLocation>
        <location evidence="2">Endoplasmic reticulum membrane</location>
    </subcellularLocation>
</comment>
<dbReference type="Pfam" id="PF00067">
    <property type="entry name" value="p450"/>
    <property type="match status" value="1"/>
</dbReference>
<keyword evidence="4 9" id="KW-0349">Heme</keyword>
<feature type="binding site" description="axial binding residue" evidence="9">
    <location>
        <position position="209"/>
    </location>
    <ligand>
        <name>heme</name>
        <dbReference type="ChEBI" id="CHEBI:30413"/>
    </ligand>
    <ligandPart>
        <name>Fe</name>
        <dbReference type="ChEBI" id="CHEBI:18248"/>
    </ligandPart>
</feature>